<dbReference type="GO" id="GO:0005801">
    <property type="term" value="C:cis-Golgi network"/>
    <property type="evidence" value="ECO:0007669"/>
    <property type="project" value="InterPro"/>
</dbReference>
<dbReference type="PANTHER" id="PTHR13302:SF8">
    <property type="entry name" value="CONSERVED OLIGOMERIC GOLGI COMPLEX SUBUNIT 3"/>
    <property type="match status" value="1"/>
</dbReference>
<feature type="compositionally biased region" description="Basic residues" evidence="2">
    <location>
        <begin position="78"/>
        <end position="88"/>
    </location>
</feature>
<feature type="compositionally biased region" description="Polar residues" evidence="2">
    <location>
        <begin position="471"/>
        <end position="481"/>
    </location>
</feature>
<accession>A0A0J9STU2</accession>
<feature type="region of interest" description="Disordered" evidence="2">
    <location>
        <begin position="969"/>
        <end position="1061"/>
    </location>
</feature>
<dbReference type="Proteomes" id="UP000053327">
    <property type="component" value="Unassembled WGS sequence"/>
</dbReference>
<feature type="compositionally biased region" description="Basic and acidic residues" evidence="2">
    <location>
        <begin position="685"/>
        <end position="696"/>
    </location>
</feature>
<feature type="region of interest" description="Disordered" evidence="2">
    <location>
        <begin position="128"/>
        <end position="191"/>
    </location>
</feature>
<dbReference type="EMBL" id="KQ234837">
    <property type="protein sequence ID" value="KMZ85447.1"/>
    <property type="molecule type" value="Genomic_DNA"/>
</dbReference>
<evidence type="ECO:0000256" key="2">
    <source>
        <dbReference type="SAM" id="MobiDB-lite"/>
    </source>
</evidence>
<feature type="region of interest" description="Disordered" evidence="2">
    <location>
        <begin position="331"/>
        <end position="396"/>
    </location>
</feature>
<keyword evidence="1" id="KW-0175">Coiled coil</keyword>
<dbReference type="GO" id="GO:0016020">
    <property type="term" value="C:membrane"/>
    <property type="evidence" value="ECO:0007669"/>
    <property type="project" value="InterPro"/>
</dbReference>
<evidence type="ECO:0000313" key="3">
    <source>
        <dbReference type="EMBL" id="KMZ85447.1"/>
    </source>
</evidence>
<dbReference type="OrthoDB" id="372060at2759"/>
<dbReference type="PANTHER" id="PTHR13302">
    <property type="entry name" value="CONSERVED OLIGOMERIC GOLGI COMPLEX COMPONENT 3"/>
    <property type="match status" value="1"/>
</dbReference>
<dbReference type="InterPro" id="IPR007265">
    <property type="entry name" value="COG_su3"/>
</dbReference>
<evidence type="ECO:0000313" key="4">
    <source>
        <dbReference type="Proteomes" id="UP000053327"/>
    </source>
</evidence>
<proteinExistence type="predicted"/>
<dbReference type="GO" id="GO:0006886">
    <property type="term" value="P:intracellular protein transport"/>
    <property type="evidence" value="ECO:0007669"/>
    <property type="project" value="InterPro"/>
</dbReference>
<feature type="coiled-coil region" evidence="1">
    <location>
        <begin position="236"/>
        <end position="263"/>
    </location>
</feature>
<feature type="compositionally biased region" description="Polar residues" evidence="2">
    <location>
        <begin position="1034"/>
        <end position="1052"/>
    </location>
</feature>
<feature type="region of interest" description="Disordered" evidence="2">
    <location>
        <begin position="46"/>
        <end position="116"/>
    </location>
</feature>
<feature type="compositionally biased region" description="Basic and acidic residues" evidence="2">
    <location>
        <begin position="144"/>
        <end position="154"/>
    </location>
</feature>
<dbReference type="GO" id="GO:0006891">
    <property type="term" value="P:intra-Golgi vesicle-mediated transport"/>
    <property type="evidence" value="ECO:0007669"/>
    <property type="project" value="TreeGrafter"/>
</dbReference>
<feature type="region of interest" description="Disordered" evidence="2">
    <location>
        <begin position="508"/>
        <end position="538"/>
    </location>
</feature>
<dbReference type="GO" id="GO:0007030">
    <property type="term" value="P:Golgi organization"/>
    <property type="evidence" value="ECO:0007669"/>
    <property type="project" value="TreeGrafter"/>
</dbReference>
<feature type="compositionally biased region" description="Low complexity" evidence="2">
    <location>
        <begin position="970"/>
        <end position="985"/>
    </location>
</feature>
<feature type="compositionally biased region" description="Basic and acidic residues" evidence="2">
    <location>
        <begin position="381"/>
        <end position="396"/>
    </location>
</feature>
<protein>
    <submittedName>
        <fullName evidence="3">Uncharacterized protein</fullName>
    </submittedName>
</protein>
<feature type="compositionally biased region" description="Basic and acidic residues" evidence="2">
    <location>
        <begin position="654"/>
        <end position="677"/>
    </location>
</feature>
<feature type="compositionally biased region" description="Acidic residues" evidence="2">
    <location>
        <begin position="338"/>
        <end position="359"/>
    </location>
</feature>
<evidence type="ECO:0000256" key="1">
    <source>
        <dbReference type="SAM" id="Coils"/>
    </source>
</evidence>
<feature type="region of interest" description="Disordered" evidence="2">
    <location>
        <begin position="637"/>
        <end position="702"/>
    </location>
</feature>
<name>A0A0J9STU2_PLAV1</name>
<sequence>MEGGTSNKDKLFFKLYEYINKLDNSAGDDVSLEKEGRKNVLYVSKKAKGKKRSGGGEVTQAEVKGEGRGAHSLQAAGRAKRRESKIKARSCVAAGAEGSGPLGGESGEDSGEDGGSYTISCSSSCSSYSSRGDETAAPTAPRDCPLKAEKDDRGGGVNGPSYEHIHPKKKVDEKTKKKGRTRESITNPRSDPLSEVQNYYVISKMNRKMEEHKSVGEVKMICSQGSSNLLAMIQKIDHIISAYEKIRDELDKLEKKKQFIYDTFYSIFLNYYSRYEEVKVIKGNKRRVERHLKFYTNVERFEKVLSHMEKNEYAYFIDMYNNSLQKSGGKESSAVVLEGDEQSDYGESETDSGDEDGEVPMDNWVAEDTQNGVASYGTEGGDTHSEENNAEDEGSHEIDNYLLSDWEKEEEVSFPVGGYAAQRGQHHDEGALQRGALNGEGEAERAALYEQEEVEATAEVATKRVSCQSGRSNKLGVQQPSGGLGPMGGNPVEGQLRGRIWWAKRKQRRSSAGRISNGVATGGGHNGGPRRGRANRGSEKNEIYHMLQFSEEAIKFFKKNGTYLHAKAKLAKYQAIIRRILKYIINLFRDVLNNAELNMPGGRGGESLPLYGKDSNVPRELSCKGKWWEGSTLGGDNPIWGKHPPTDPSSNSVCEKRLPGEDSHVDSVKFDQMKDPPEGITDETGEQKDKPPHEEANSTEMPNLLSAEEQMEESQMYRNINMIYFSKYINEVEYYRKFKIKCSCMRDVIHFIYEKSVEDENDLYTEEYNQLENFYVSTRVKILNSNVLSSNVLSNFEYLLKKDICKYIKNVCLLAMYVSKLEVDLYKHIFNNKVTNSVSIILNSIGVCIFDCLHDCILQLNNIQLIRKIIRIIYVDVIDTYSDNSYRIICDYLKNICKILKEKLLYVIEMYISYYTKNTTAHLPYVCFYPLRKKFINMVNNFLYDEYLLTCDAQVGECPVGTAHVASAEGGPNAQASGQANGQANMLHSSAGSNPPMGKDPPGGGKRELMRSCDNSEEGNPWGGAAQKVDDPSMESTSSQESRASRDSLTSRGHSHPSECNRKVLSEKNVYKPFSFHRWEFNKDTKLGLRGIDLNIIGTILILKTILFIIDEETLLELFRECLENSFNSISSIYKDHLKSHPQDMFNGSLYLIKNLSLLLYLFYKVTKDREFARFYLHSGLTEQLLFGASPKEWTMESQTGGGKRESDKGGAENENSILCFFKRVYNMSSQNGVQNRILAAFNEAVYNFTVATVSRVCSPLIKILSMEYKEGALEKEEEIKKMTHDFLNAKRSRQPDLELAGDKMDFSFLREINFHLLKEFAEKVTNERGEEAPKCSNLDDLKKSLQSFKQNVCNLFPRIYFYVKLFICSNTDKPDENDFFPGLFSHIVGLLTYRIMGLLSEVYLVLRLKYAHQVEAIFEENYVNDILLFLNSSERYACSFADVHQYLDANKNYNIWGE</sequence>
<feature type="region of interest" description="Disordered" evidence="2">
    <location>
        <begin position="471"/>
        <end position="490"/>
    </location>
</feature>
<dbReference type="GO" id="GO:0017119">
    <property type="term" value="C:Golgi transport complex"/>
    <property type="evidence" value="ECO:0007669"/>
    <property type="project" value="TreeGrafter"/>
</dbReference>
<organism evidence="3 4">
    <name type="scientific">Plasmodium vivax (strain Brazil I)</name>
    <dbReference type="NCBI Taxonomy" id="1033975"/>
    <lineage>
        <taxon>Eukaryota</taxon>
        <taxon>Sar</taxon>
        <taxon>Alveolata</taxon>
        <taxon>Apicomplexa</taxon>
        <taxon>Aconoidasida</taxon>
        <taxon>Haemosporida</taxon>
        <taxon>Plasmodiidae</taxon>
        <taxon>Plasmodium</taxon>
        <taxon>Plasmodium (Plasmodium)</taxon>
    </lineage>
</organism>
<gene>
    <name evidence="3" type="ORF">PVBG_02133</name>
</gene>
<reference evidence="3 4" key="1">
    <citation type="submission" date="2011-08" db="EMBL/GenBank/DDBJ databases">
        <title>The Genome Sequence of Plasmodium vivax Brazil I.</title>
        <authorList>
            <consortium name="The Broad Institute Genome Sequencing Platform"/>
            <consortium name="The Broad Institute Genome Sequencing Center for Infectious Disease"/>
            <person name="Neafsey D."/>
            <person name="Carlton J."/>
            <person name="Barnwell J."/>
            <person name="Collins W."/>
            <person name="Escalante A."/>
            <person name="Mullikin J."/>
            <person name="Saul A."/>
            <person name="Guigo R."/>
            <person name="Camara F."/>
            <person name="Young S.K."/>
            <person name="Zeng Q."/>
            <person name="Gargeya S."/>
            <person name="Fitzgerald M."/>
            <person name="Haas B."/>
            <person name="Abouelleil A."/>
            <person name="Alvarado L."/>
            <person name="Arachchi H.M."/>
            <person name="Berlin A."/>
            <person name="Brown A."/>
            <person name="Chapman S.B."/>
            <person name="Chen Z."/>
            <person name="Dunbar C."/>
            <person name="Freedman E."/>
            <person name="Gearin G."/>
            <person name="Gellesch M."/>
            <person name="Goldberg J."/>
            <person name="Griggs A."/>
            <person name="Gujja S."/>
            <person name="Heiman D."/>
            <person name="Howarth C."/>
            <person name="Larson L."/>
            <person name="Lui A."/>
            <person name="MacDonald P.J.P."/>
            <person name="Montmayeur A."/>
            <person name="Murphy C."/>
            <person name="Neiman D."/>
            <person name="Pearson M."/>
            <person name="Priest M."/>
            <person name="Roberts A."/>
            <person name="Saif S."/>
            <person name="Shea T."/>
            <person name="Shenoy N."/>
            <person name="Sisk P."/>
            <person name="Stolte C."/>
            <person name="Sykes S."/>
            <person name="Wortman J."/>
            <person name="Nusbaum C."/>
            <person name="Birren B."/>
        </authorList>
    </citation>
    <scope>NUCLEOTIDE SEQUENCE [LARGE SCALE GENOMIC DNA]</scope>
    <source>
        <strain evidence="3 4">Brazil I</strain>
    </source>
</reference>